<name>A0ABN6M0M1_9BACT</name>
<evidence type="ECO:0000313" key="7">
    <source>
        <dbReference type="Proteomes" id="UP000830055"/>
    </source>
</evidence>
<organism evidence="6 7">
    <name type="scientific">Desulfofustis limnaeus</name>
    <dbReference type="NCBI Taxonomy" id="2740163"/>
    <lineage>
        <taxon>Bacteria</taxon>
        <taxon>Pseudomonadati</taxon>
        <taxon>Thermodesulfobacteriota</taxon>
        <taxon>Desulfobulbia</taxon>
        <taxon>Desulfobulbales</taxon>
        <taxon>Desulfocapsaceae</taxon>
        <taxon>Desulfofustis</taxon>
    </lineage>
</organism>
<keyword evidence="3 5" id="KW-0949">S-adenosyl-L-methionine</keyword>
<dbReference type="InterPro" id="IPR042118">
    <property type="entry name" value="QueA_dom1"/>
</dbReference>
<dbReference type="Gene3D" id="2.40.10.240">
    <property type="entry name" value="QueA-like"/>
    <property type="match status" value="1"/>
</dbReference>
<gene>
    <name evidence="5 6" type="primary">queA</name>
    <name evidence="6" type="ORF">DPPLL_07980</name>
</gene>
<dbReference type="InterPro" id="IPR042119">
    <property type="entry name" value="QueA_dom2"/>
</dbReference>
<evidence type="ECO:0000256" key="3">
    <source>
        <dbReference type="ARBA" id="ARBA00022691"/>
    </source>
</evidence>
<dbReference type="PANTHER" id="PTHR30307:SF0">
    <property type="entry name" value="S-ADENOSYLMETHIONINE:TRNA RIBOSYLTRANSFERASE-ISOMERASE"/>
    <property type="match status" value="1"/>
</dbReference>
<comment type="catalytic activity">
    <reaction evidence="5">
        <text>7-aminomethyl-7-carbaguanosine(34) in tRNA + S-adenosyl-L-methionine = epoxyqueuosine(34) in tRNA + adenine + L-methionine + 2 H(+)</text>
        <dbReference type="Rhea" id="RHEA:32155"/>
        <dbReference type="Rhea" id="RHEA-COMP:10342"/>
        <dbReference type="Rhea" id="RHEA-COMP:18582"/>
        <dbReference type="ChEBI" id="CHEBI:15378"/>
        <dbReference type="ChEBI" id="CHEBI:16708"/>
        <dbReference type="ChEBI" id="CHEBI:57844"/>
        <dbReference type="ChEBI" id="CHEBI:59789"/>
        <dbReference type="ChEBI" id="CHEBI:82833"/>
        <dbReference type="ChEBI" id="CHEBI:194443"/>
        <dbReference type="EC" id="2.4.99.17"/>
    </reaction>
</comment>
<evidence type="ECO:0000256" key="5">
    <source>
        <dbReference type="HAMAP-Rule" id="MF_00113"/>
    </source>
</evidence>
<dbReference type="InterPro" id="IPR003699">
    <property type="entry name" value="QueA"/>
</dbReference>
<dbReference type="Gene3D" id="3.40.1780.10">
    <property type="entry name" value="QueA-like"/>
    <property type="match status" value="1"/>
</dbReference>
<evidence type="ECO:0000256" key="4">
    <source>
        <dbReference type="ARBA" id="ARBA00022785"/>
    </source>
</evidence>
<sequence length="361" mass="39624">MQEDFALAAFDYDLPEQRIAQFPTDRREQSRLLVLERGSGRRHHLLFADIVGFIRPGDLLVVNNTKVFPARLQGKKESGGKAELFLLNYPEPDPAGGPPSSTRSFTCEALIKSSRRPSLGSRIMVNERCSCLILTDLERGKWRVRLDVDSSLSLADLLNASGQVPLPPYIKRPDGPSPGDAARYQTVYAERPGAVAAPTAGLHFSVELLDLLRERGVGLASITLHVGYGTFAPVESEDIRSHAIHREYVEVPESTAQMIRATKAAGNAVWAIGTTTVRTLEFAGRGNGGVEPLAGWCDLYITPGFTFRVVDRLVTNFHLPRSSLLFLVAALCGREVLLSCYREAIGSGYRFYSYGDAMAII</sequence>
<dbReference type="EMBL" id="AP025516">
    <property type="protein sequence ID" value="BDD86433.1"/>
    <property type="molecule type" value="Genomic_DNA"/>
</dbReference>
<keyword evidence="1 5" id="KW-0963">Cytoplasm</keyword>
<comment type="similarity">
    <text evidence="5">Belongs to the QueA family.</text>
</comment>
<dbReference type="NCBIfam" id="NF001140">
    <property type="entry name" value="PRK00147.1"/>
    <property type="match status" value="1"/>
</dbReference>
<dbReference type="Pfam" id="PF02547">
    <property type="entry name" value="Queuosine_synth"/>
    <property type="match status" value="1"/>
</dbReference>
<dbReference type="PANTHER" id="PTHR30307">
    <property type="entry name" value="S-ADENOSYLMETHIONINE:TRNA RIBOSYLTRANSFERASE-ISOMERASE"/>
    <property type="match status" value="1"/>
</dbReference>
<dbReference type="InterPro" id="IPR036100">
    <property type="entry name" value="QueA_sf"/>
</dbReference>
<keyword evidence="4 5" id="KW-0671">Queuosine biosynthesis</keyword>
<accession>A0ABN6M0M1</accession>
<proteinExistence type="inferred from homology"/>
<dbReference type="HAMAP" id="MF_00113">
    <property type="entry name" value="QueA"/>
    <property type="match status" value="1"/>
</dbReference>
<reference evidence="6 7" key="1">
    <citation type="submission" date="2022-01" db="EMBL/GenBank/DDBJ databases">
        <title>Desulfofustis limnae sp. nov., a novel mesophilic sulfate-reducing bacterium isolated from marsh soil.</title>
        <authorList>
            <person name="Watanabe M."/>
            <person name="Takahashi A."/>
            <person name="Kojima H."/>
            <person name="Fukui M."/>
        </authorList>
    </citation>
    <scope>NUCLEOTIDE SEQUENCE [LARGE SCALE GENOMIC DNA]</scope>
    <source>
        <strain evidence="6 7">PPLL</strain>
    </source>
</reference>
<dbReference type="NCBIfam" id="TIGR00113">
    <property type="entry name" value="queA"/>
    <property type="match status" value="1"/>
</dbReference>
<comment type="function">
    <text evidence="5">Transfers and isomerizes the ribose moiety from AdoMet to the 7-aminomethyl group of 7-deazaguanine (preQ1-tRNA) to give epoxyqueuosine (oQ-tRNA).</text>
</comment>
<evidence type="ECO:0000256" key="1">
    <source>
        <dbReference type="ARBA" id="ARBA00022490"/>
    </source>
</evidence>
<evidence type="ECO:0000313" key="6">
    <source>
        <dbReference type="EMBL" id="BDD86433.1"/>
    </source>
</evidence>
<protein>
    <recommendedName>
        <fullName evidence="5">S-adenosylmethionine:tRNA ribosyltransferase-isomerase</fullName>
        <ecNumber evidence="5">2.4.99.17</ecNumber>
    </recommendedName>
    <alternativeName>
        <fullName evidence="5">Queuosine biosynthesis protein QueA</fullName>
    </alternativeName>
</protein>
<keyword evidence="2 5" id="KW-0808">Transferase</keyword>
<comment type="subunit">
    <text evidence="5">Monomer.</text>
</comment>
<evidence type="ECO:0000256" key="2">
    <source>
        <dbReference type="ARBA" id="ARBA00022679"/>
    </source>
</evidence>
<dbReference type="Proteomes" id="UP000830055">
    <property type="component" value="Chromosome"/>
</dbReference>
<keyword evidence="7" id="KW-1185">Reference proteome</keyword>
<comment type="pathway">
    <text evidence="5">tRNA modification; tRNA-queuosine biosynthesis.</text>
</comment>
<dbReference type="RefSeq" id="WP_284153521.1">
    <property type="nucleotide sequence ID" value="NZ_AP025516.1"/>
</dbReference>
<dbReference type="SUPFAM" id="SSF111337">
    <property type="entry name" value="QueA-like"/>
    <property type="match status" value="1"/>
</dbReference>
<comment type="subcellular location">
    <subcellularLocation>
        <location evidence="5">Cytoplasm</location>
    </subcellularLocation>
</comment>
<dbReference type="EC" id="2.4.99.17" evidence="5"/>